<keyword evidence="1" id="KW-0479">Metal-binding</keyword>
<dbReference type="Proteomes" id="UP000489600">
    <property type="component" value="Unassembled WGS sequence"/>
</dbReference>
<dbReference type="GO" id="GO:0008270">
    <property type="term" value="F:zinc ion binding"/>
    <property type="evidence" value="ECO:0007669"/>
    <property type="project" value="UniProtKB-KW"/>
</dbReference>
<evidence type="ECO:0000256" key="5">
    <source>
        <dbReference type="SAM" id="MobiDB-lite"/>
    </source>
</evidence>
<dbReference type="Pfam" id="PF02892">
    <property type="entry name" value="zf-BED"/>
    <property type="match status" value="1"/>
</dbReference>
<feature type="domain" description="BED-type" evidence="6">
    <location>
        <begin position="32"/>
        <end position="86"/>
    </location>
</feature>
<keyword evidence="2 4" id="KW-0863">Zinc-finger</keyword>
<protein>
    <recommendedName>
        <fullName evidence="6">BED-type domain-containing protein</fullName>
    </recommendedName>
</protein>
<dbReference type="InterPro" id="IPR036236">
    <property type="entry name" value="Znf_C2H2_sf"/>
</dbReference>
<accession>A0A565CPA8</accession>
<evidence type="ECO:0000256" key="2">
    <source>
        <dbReference type="ARBA" id="ARBA00022771"/>
    </source>
</evidence>
<keyword evidence="3" id="KW-0862">Zinc</keyword>
<evidence type="ECO:0000313" key="7">
    <source>
        <dbReference type="EMBL" id="VVB15384.1"/>
    </source>
</evidence>
<evidence type="ECO:0000256" key="4">
    <source>
        <dbReference type="PROSITE-ProRule" id="PRU00027"/>
    </source>
</evidence>
<keyword evidence="8" id="KW-1185">Reference proteome</keyword>
<organism evidence="7 8">
    <name type="scientific">Arabis nemorensis</name>
    <dbReference type="NCBI Taxonomy" id="586526"/>
    <lineage>
        <taxon>Eukaryota</taxon>
        <taxon>Viridiplantae</taxon>
        <taxon>Streptophyta</taxon>
        <taxon>Embryophyta</taxon>
        <taxon>Tracheophyta</taxon>
        <taxon>Spermatophyta</taxon>
        <taxon>Magnoliopsida</taxon>
        <taxon>eudicotyledons</taxon>
        <taxon>Gunneridae</taxon>
        <taxon>Pentapetalae</taxon>
        <taxon>rosids</taxon>
        <taxon>malvids</taxon>
        <taxon>Brassicales</taxon>
        <taxon>Brassicaceae</taxon>
        <taxon>Arabideae</taxon>
        <taxon>Arabis</taxon>
    </lineage>
</organism>
<dbReference type="GO" id="GO:0003677">
    <property type="term" value="F:DNA binding"/>
    <property type="evidence" value="ECO:0007669"/>
    <property type="project" value="InterPro"/>
</dbReference>
<dbReference type="AlphaFoldDB" id="A0A565CPA8"/>
<dbReference type="EMBL" id="CABITT030000008">
    <property type="protein sequence ID" value="VVB15384.1"/>
    <property type="molecule type" value="Genomic_DNA"/>
</dbReference>
<comment type="caution">
    <text evidence="7">The sequence shown here is derived from an EMBL/GenBank/DDBJ whole genome shotgun (WGS) entry which is preliminary data.</text>
</comment>
<dbReference type="InterPro" id="IPR003656">
    <property type="entry name" value="Znf_BED"/>
</dbReference>
<dbReference type="PROSITE" id="PS50808">
    <property type="entry name" value="ZF_BED"/>
    <property type="match status" value="1"/>
</dbReference>
<sequence length="89" mass="9785">MEPKQNEFPPGGQNVLSDNEGDPTKESEVSSKSGSPAWGNFTKIESGDKDKCHNCNKVVSIKSKSGTSTSTMLKHMRRCKKLIQSLMLK</sequence>
<evidence type="ECO:0000256" key="1">
    <source>
        <dbReference type="ARBA" id="ARBA00022723"/>
    </source>
</evidence>
<dbReference type="SMART" id="SM00614">
    <property type="entry name" value="ZnF_BED"/>
    <property type="match status" value="1"/>
</dbReference>
<gene>
    <name evidence="7" type="ORF">ANE_LOCUS25828</name>
</gene>
<evidence type="ECO:0000313" key="8">
    <source>
        <dbReference type="Proteomes" id="UP000489600"/>
    </source>
</evidence>
<dbReference type="SUPFAM" id="SSF57667">
    <property type="entry name" value="beta-beta-alpha zinc fingers"/>
    <property type="match status" value="1"/>
</dbReference>
<reference evidence="7" key="1">
    <citation type="submission" date="2019-07" db="EMBL/GenBank/DDBJ databases">
        <authorList>
            <person name="Dittberner H."/>
        </authorList>
    </citation>
    <scope>NUCLEOTIDE SEQUENCE [LARGE SCALE GENOMIC DNA]</scope>
</reference>
<proteinExistence type="predicted"/>
<evidence type="ECO:0000259" key="6">
    <source>
        <dbReference type="PROSITE" id="PS50808"/>
    </source>
</evidence>
<evidence type="ECO:0000256" key="3">
    <source>
        <dbReference type="ARBA" id="ARBA00022833"/>
    </source>
</evidence>
<feature type="region of interest" description="Disordered" evidence="5">
    <location>
        <begin position="1"/>
        <end position="48"/>
    </location>
</feature>
<name>A0A565CPA8_9BRAS</name>